<dbReference type="InterPro" id="IPR016181">
    <property type="entry name" value="Acyl_CoA_acyltransferase"/>
</dbReference>
<keyword evidence="3" id="KW-1185">Reference proteome</keyword>
<dbReference type="SUPFAM" id="SSF55729">
    <property type="entry name" value="Acyl-CoA N-acyltransferases (Nat)"/>
    <property type="match status" value="1"/>
</dbReference>
<dbReference type="Gene3D" id="3.40.630.30">
    <property type="match status" value="1"/>
</dbReference>
<dbReference type="AlphaFoldDB" id="A0A0N8GMM4"/>
<dbReference type="Proteomes" id="UP000050501">
    <property type="component" value="Unassembled WGS sequence"/>
</dbReference>
<dbReference type="CDD" id="cd04301">
    <property type="entry name" value="NAT_SF"/>
    <property type="match status" value="1"/>
</dbReference>
<reference evidence="2 3" key="1">
    <citation type="submission" date="2015-07" db="EMBL/GenBank/DDBJ databases">
        <title>Genome sequence of Levilinea saccharolytica DSM 16555.</title>
        <authorList>
            <person name="Hemp J."/>
            <person name="Ward L.M."/>
            <person name="Pace L.A."/>
            <person name="Fischer W.W."/>
        </authorList>
    </citation>
    <scope>NUCLEOTIDE SEQUENCE [LARGE SCALE GENOMIC DNA]</scope>
    <source>
        <strain evidence="2 3">KIBI-1</strain>
    </source>
</reference>
<dbReference type="GO" id="GO:0016747">
    <property type="term" value="F:acyltransferase activity, transferring groups other than amino-acyl groups"/>
    <property type="evidence" value="ECO:0007669"/>
    <property type="project" value="InterPro"/>
</dbReference>
<evidence type="ECO:0000313" key="3">
    <source>
        <dbReference type="Proteomes" id="UP000050501"/>
    </source>
</evidence>
<feature type="domain" description="N-acetyltransferase" evidence="1">
    <location>
        <begin position="7"/>
        <end position="154"/>
    </location>
</feature>
<name>A0A0N8GMM4_9CHLR</name>
<evidence type="ECO:0000313" key="2">
    <source>
        <dbReference type="EMBL" id="KPL75706.1"/>
    </source>
</evidence>
<comment type="caution">
    <text evidence="2">The sequence shown here is derived from an EMBL/GenBank/DDBJ whole genome shotgun (WGS) entry which is preliminary data.</text>
</comment>
<accession>A0A0N8GMM4</accession>
<dbReference type="OrthoDB" id="36819at2"/>
<evidence type="ECO:0000259" key="1">
    <source>
        <dbReference type="PROSITE" id="PS51186"/>
    </source>
</evidence>
<dbReference type="PROSITE" id="PS51186">
    <property type="entry name" value="GNAT"/>
    <property type="match status" value="1"/>
</dbReference>
<dbReference type="EMBL" id="LGCM01000065">
    <property type="protein sequence ID" value="KPL75706.1"/>
    <property type="molecule type" value="Genomic_DNA"/>
</dbReference>
<dbReference type="Pfam" id="PF00583">
    <property type="entry name" value="Acetyltransf_1"/>
    <property type="match status" value="1"/>
</dbReference>
<dbReference type="STRING" id="229921.ADN01_17930"/>
<organism evidence="2 3">
    <name type="scientific">Levilinea saccharolytica</name>
    <dbReference type="NCBI Taxonomy" id="229921"/>
    <lineage>
        <taxon>Bacteria</taxon>
        <taxon>Bacillati</taxon>
        <taxon>Chloroflexota</taxon>
        <taxon>Anaerolineae</taxon>
        <taxon>Anaerolineales</taxon>
        <taxon>Anaerolineaceae</taxon>
        <taxon>Levilinea</taxon>
    </lineage>
</organism>
<proteinExistence type="predicted"/>
<gene>
    <name evidence="2" type="ORF">ADN01_17930</name>
</gene>
<dbReference type="InterPro" id="IPR000182">
    <property type="entry name" value="GNAT_dom"/>
</dbReference>
<dbReference type="RefSeq" id="WP_062417151.1">
    <property type="nucleotide sequence ID" value="NZ_DF967974.1"/>
</dbReference>
<sequence length="154" mass="17386">MSADYEIEVHPRPSGAIRDEIVSIAQELTSEWFTPNVPQDTYADLGFQDVIILKEGGRIAVFIMFTCLDGTIQLSLMGTRLEARGRGLGSILLNAFCEHVKSIGFNRIMVYTVPPDRKPAYASTLGFYEKHGFRVTRRYEELWEVGALQLVKDL</sequence>
<protein>
    <recommendedName>
        <fullName evidence="1">N-acetyltransferase domain-containing protein</fullName>
    </recommendedName>
</protein>